<dbReference type="Gene3D" id="3.10.490.10">
    <property type="entry name" value="Gamma-glutamyl cyclotransferase-like"/>
    <property type="match status" value="1"/>
</dbReference>
<dbReference type="AlphaFoldDB" id="A0A927D9W2"/>
<dbReference type="EMBL" id="JACTAG010000003">
    <property type="protein sequence ID" value="MBD3665862.1"/>
    <property type="molecule type" value="Genomic_DNA"/>
</dbReference>
<accession>A0A927D9W2</accession>
<proteinExistence type="predicted"/>
<gene>
    <name evidence="1" type="ORF">H9Q16_18145</name>
</gene>
<dbReference type="InterPro" id="IPR036568">
    <property type="entry name" value="GGCT-like_sf"/>
</dbReference>
<evidence type="ECO:0000313" key="2">
    <source>
        <dbReference type="Proteomes" id="UP000635142"/>
    </source>
</evidence>
<name>A0A927D9W2_9RHOB</name>
<dbReference type="CDD" id="cd06661">
    <property type="entry name" value="GGCT_like"/>
    <property type="match status" value="1"/>
</dbReference>
<keyword evidence="2" id="KW-1185">Reference proteome</keyword>
<reference evidence="1" key="1">
    <citation type="submission" date="2020-08" db="EMBL/GenBank/DDBJ databases">
        <title>Sulfitobacter aestuariivivens sp. nov., isolated from a tidal flat.</title>
        <authorList>
            <person name="Park S."/>
            <person name="Yoon J.-H."/>
        </authorList>
    </citation>
    <scope>NUCLEOTIDE SEQUENCE</scope>
    <source>
        <strain evidence="1">TSTF-M16</strain>
    </source>
</reference>
<dbReference type="RefSeq" id="WP_191076898.1">
    <property type="nucleotide sequence ID" value="NZ_JACTAG010000003.1"/>
</dbReference>
<comment type="caution">
    <text evidence="1">The sequence shown here is derived from an EMBL/GenBank/DDBJ whole genome shotgun (WGS) entry which is preliminary data.</text>
</comment>
<dbReference type="SUPFAM" id="SSF110857">
    <property type="entry name" value="Gamma-glutamyl cyclotransferase-like"/>
    <property type="match status" value="1"/>
</dbReference>
<dbReference type="Proteomes" id="UP000635142">
    <property type="component" value="Unassembled WGS sequence"/>
</dbReference>
<evidence type="ECO:0000313" key="1">
    <source>
        <dbReference type="EMBL" id="MBD3665862.1"/>
    </source>
</evidence>
<organism evidence="1 2">
    <name type="scientific">Sulfitobacter aestuariivivens</name>
    <dbReference type="NCBI Taxonomy" id="2766981"/>
    <lineage>
        <taxon>Bacteria</taxon>
        <taxon>Pseudomonadati</taxon>
        <taxon>Pseudomonadota</taxon>
        <taxon>Alphaproteobacteria</taxon>
        <taxon>Rhodobacterales</taxon>
        <taxon>Roseobacteraceae</taxon>
        <taxon>Sulfitobacter</taxon>
    </lineage>
</organism>
<dbReference type="InterPro" id="IPR013024">
    <property type="entry name" value="GGCT-like"/>
</dbReference>
<protein>
    <submittedName>
        <fullName evidence="1">Gamma-glutamylcyclotransferase</fullName>
    </submittedName>
</protein>
<sequence length="183" mass="19860">MTPYFFGYGSLVNRATHAYPDAQPASLSGWRRTWVQTPARAAVYLSVEPAADVSIDGLIAAVPGADWAALDQREAAYARVASGGAVSHALSPAPDVSHYTVTDTRHVTANPFIVLSYLDIVVQGFLREYGKDGVARFFASTAGWETPILDDRAAPRYARYHQLTKAEEALVDDHLAALPTRVK</sequence>